<evidence type="ECO:0000313" key="2">
    <source>
        <dbReference type="Proteomes" id="UP000243459"/>
    </source>
</evidence>
<dbReference type="AlphaFoldDB" id="A0A1R3L6C6"/>
<dbReference type="Proteomes" id="UP000243459">
    <property type="component" value="Unassembled WGS sequence"/>
</dbReference>
<sequence length="164" mass="18599">MSMGQLSNFDRIDIERMMHDIKKLKKRLTVESIRITKKENVLDERDPRYDAMLSKMVGKITTKPGGKLEMGEAYVVEKYNRPLPKLRSSKAEISGDDQKSGPPGTLTAVQLQQIILLHQGKSEQHQGPMTIPDIAKEFRIDAAHVESIVRFVSMPPENNTKNNK</sequence>
<name>A0A1R3L6C6_ASPOF</name>
<evidence type="ECO:0000313" key="1">
    <source>
        <dbReference type="EMBL" id="ONK55165.1"/>
    </source>
</evidence>
<reference evidence="2" key="1">
    <citation type="journal article" date="2017" name="Nat. Commun.">
        <title>The asparagus genome sheds light on the origin and evolution of a young Y chromosome.</title>
        <authorList>
            <person name="Harkess A."/>
            <person name="Zhou J."/>
            <person name="Xu C."/>
            <person name="Bowers J.E."/>
            <person name="Van der Hulst R."/>
            <person name="Ayyampalayam S."/>
            <person name="Mercati F."/>
            <person name="Riccardi P."/>
            <person name="McKain M.R."/>
            <person name="Kakrana A."/>
            <person name="Tang H."/>
            <person name="Ray J."/>
            <person name="Groenendijk J."/>
            <person name="Arikit S."/>
            <person name="Mathioni S.M."/>
            <person name="Nakano M."/>
            <person name="Shan H."/>
            <person name="Telgmann-Rauber A."/>
            <person name="Kanno A."/>
            <person name="Yue Z."/>
            <person name="Chen H."/>
            <person name="Li W."/>
            <person name="Chen Y."/>
            <person name="Xu X."/>
            <person name="Zhang Y."/>
            <person name="Luo S."/>
            <person name="Chen H."/>
            <person name="Gao J."/>
            <person name="Mao Z."/>
            <person name="Pires J.C."/>
            <person name="Luo M."/>
            <person name="Kudrna D."/>
            <person name="Wing R.A."/>
            <person name="Meyers B.C."/>
            <person name="Yi K."/>
            <person name="Kong H."/>
            <person name="Lavrijsen P."/>
            <person name="Sunseri F."/>
            <person name="Falavigna A."/>
            <person name="Ye Y."/>
            <person name="Leebens-Mack J.H."/>
            <person name="Chen G."/>
        </authorList>
    </citation>
    <scope>NUCLEOTIDE SEQUENCE [LARGE SCALE GENOMIC DNA]</scope>
    <source>
        <strain evidence="2">cv. DH0086</strain>
    </source>
</reference>
<gene>
    <name evidence="1" type="ORF">A4U43_UnF6920</name>
</gene>
<organism evidence="1 2">
    <name type="scientific">Asparagus officinalis</name>
    <name type="common">Garden asparagus</name>
    <dbReference type="NCBI Taxonomy" id="4686"/>
    <lineage>
        <taxon>Eukaryota</taxon>
        <taxon>Viridiplantae</taxon>
        <taxon>Streptophyta</taxon>
        <taxon>Embryophyta</taxon>
        <taxon>Tracheophyta</taxon>
        <taxon>Spermatophyta</taxon>
        <taxon>Magnoliopsida</taxon>
        <taxon>Liliopsida</taxon>
        <taxon>Asparagales</taxon>
        <taxon>Asparagaceae</taxon>
        <taxon>Asparagoideae</taxon>
        <taxon>Asparagus</taxon>
    </lineage>
</organism>
<dbReference type="OMA" id="QDHSGPM"/>
<keyword evidence="2" id="KW-1185">Reference proteome</keyword>
<protein>
    <submittedName>
        <fullName evidence="1">Uncharacterized protein</fullName>
    </submittedName>
</protein>
<accession>A0A1R3L6C6</accession>
<dbReference type="Gramene" id="ONK55165">
    <property type="protein sequence ID" value="ONK55165"/>
    <property type="gene ID" value="A4U43_UnF6920"/>
</dbReference>
<proteinExistence type="predicted"/>
<dbReference type="PANTHER" id="PTHR36759:SF1">
    <property type="entry name" value="DYNEIN BETA CHAIN, CILIARY PROTEIN"/>
    <property type="match status" value="1"/>
</dbReference>
<dbReference type="PANTHER" id="PTHR36759">
    <property type="entry name" value="DYNEIN BETA CHAIN, CILIARY PROTEIN"/>
    <property type="match status" value="1"/>
</dbReference>
<dbReference type="EMBL" id="KV863715">
    <property type="protein sequence ID" value="ONK55165.1"/>
    <property type="molecule type" value="Genomic_DNA"/>
</dbReference>